<reference evidence="3" key="1">
    <citation type="submission" date="2019-08" db="EMBL/GenBank/DDBJ databases">
        <authorList>
            <person name="Kucharzyk K."/>
            <person name="Murdoch R.W."/>
            <person name="Higgins S."/>
            <person name="Loffler F."/>
        </authorList>
    </citation>
    <scope>NUCLEOTIDE SEQUENCE</scope>
</reference>
<sequence length="170" mass="20084">MSLHQIVLAEIRRVTSEAKKHTEQFLQRAMDKHQSQLKREISSKARELEKAQKRLADLDKLLQKAFEQLALENLSETKFKALTGNYETERQELTQRFGKLEQEIRSGRDTMLNADRFMVIVDRYTDIQKLTSEIVREFVEKIVVHERSEPWKKKNSTQQVNVYFNFAGKV</sequence>
<dbReference type="EMBL" id="VSSQ01075826">
    <property type="protein sequence ID" value="MPN26340.1"/>
    <property type="molecule type" value="Genomic_DNA"/>
</dbReference>
<proteinExistence type="predicted"/>
<evidence type="ECO:0000259" key="2">
    <source>
        <dbReference type="Pfam" id="PF14287"/>
    </source>
</evidence>
<dbReference type="Pfam" id="PF14287">
    <property type="entry name" value="DUF4368"/>
    <property type="match status" value="1"/>
</dbReference>
<organism evidence="3">
    <name type="scientific">bioreactor metagenome</name>
    <dbReference type="NCBI Taxonomy" id="1076179"/>
    <lineage>
        <taxon>unclassified sequences</taxon>
        <taxon>metagenomes</taxon>
        <taxon>ecological metagenomes</taxon>
    </lineage>
</organism>
<comment type="caution">
    <text evidence="3">The sequence shown here is derived from an EMBL/GenBank/DDBJ whole genome shotgun (WGS) entry which is preliminary data.</text>
</comment>
<keyword evidence="1" id="KW-0175">Coiled coil</keyword>
<evidence type="ECO:0000313" key="3">
    <source>
        <dbReference type="EMBL" id="MPN26340.1"/>
    </source>
</evidence>
<protein>
    <recommendedName>
        <fullName evidence="2">DUF4368 domain-containing protein</fullName>
    </recommendedName>
</protein>
<feature type="coiled-coil region" evidence="1">
    <location>
        <begin position="34"/>
        <end position="103"/>
    </location>
</feature>
<evidence type="ECO:0000256" key="1">
    <source>
        <dbReference type="SAM" id="Coils"/>
    </source>
</evidence>
<feature type="domain" description="DUF4368" evidence="2">
    <location>
        <begin position="107"/>
        <end position="170"/>
    </location>
</feature>
<name>A0A645GJL5_9ZZZZ</name>
<dbReference type="InterPro" id="IPR025378">
    <property type="entry name" value="DUF4368"/>
</dbReference>
<dbReference type="AlphaFoldDB" id="A0A645GJL5"/>
<accession>A0A645GJL5</accession>
<gene>
    <name evidence="3" type="ORF">SDC9_173764</name>
</gene>